<accession>A0ABP9LBB5</accession>
<dbReference type="EMBL" id="BAABHW010000002">
    <property type="protein sequence ID" value="GAA5074324.1"/>
    <property type="molecule type" value="Genomic_DNA"/>
</dbReference>
<gene>
    <name evidence="2" type="ORF">GCM10023209_21320</name>
</gene>
<name>A0ABP9LBB5_9RHOB</name>
<proteinExistence type="predicted"/>
<protein>
    <submittedName>
        <fullName evidence="2">Uncharacterized protein</fullName>
    </submittedName>
</protein>
<keyword evidence="3" id="KW-1185">Reference proteome</keyword>
<feature type="transmembrane region" description="Helical" evidence="1">
    <location>
        <begin position="49"/>
        <end position="70"/>
    </location>
</feature>
<evidence type="ECO:0000313" key="2">
    <source>
        <dbReference type="EMBL" id="GAA5074324.1"/>
    </source>
</evidence>
<evidence type="ECO:0000313" key="3">
    <source>
        <dbReference type="Proteomes" id="UP001499910"/>
    </source>
</evidence>
<keyword evidence="1" id="KW-0472">Membrane</keyword>
<dbReference type="Proteomes" id="UP001499910">
    <property type="component" value="Unassembled WGS sequence"/>
</dbReference>
<keyword evidence="1" id="KW-0812">Transmembrane</keyword>
<comment type="caution">
    <text evidence="2">The sequence shown here is derived from an EMBL/GenBank/DDBJ whole genome shotgun (WGS) entry which is preliminary data.</text>
</comment>
<dbReference type="RefSeq" id="WP_222190616.1">
    <property type="nucleotide sequence ID" value="NZ_BAABHW010000002.1"/>
</dbReference>
<keyword evidence="1" id="KW-1133">Transmembrane helix</keyword>
<organism evidence="2 3">
    <name type="scientific">[Roseibacterium] beibuensis</name>
    <dbReference type="NCBI Taxonomy" id="1193142"/>
    <lineage>
        <taxon>Bacteria</taxon>
        <taxon>Pseudomonadati</taxon>
        <taxon>Pseudomonadota</taxon>
        <taxon>Alphaproteobacteria</taxon>
        <taxon>Rhodobacterales</taxon>
        <taxon>Roseobacteraceae</taxon>
        <taxon>Roseicyclus</taxon>
    </lineage>
</organism>
<evidence type="ECO:0000256" key="1">
    <source>
        <dbReference type="SAM" id="Phobius"/>
    </source>
</evidence>
<reference evidence="3" key="1">
    <citation type="journal article" date="2019" name="Int. J. Syst. Evol. Microbiol.">
        <title>The Global Catalogue of Microorganisms (GCM) 10K type strain sequencing project: providing services to taxonomists for standard genome sequencing and annotation.</title>
        <authorList>
            <consortium name="The Broad Institute Genomics Platform"/>
            <consortium name="The Broad Institute Genome Sequencing Center for Infectious Disease"/>
            <person name="Wu L."/>
            <person name="Ma J."/>
        </authorList>
    </citation>
    <scope>NUCLEOTIDE SEQUENCE [LARGE SCALE GENOMIC DNA]</scope>
    <source>
        <strain evidence="3">JCM 18015</strain>
    </source>
</reference>
<sequence length="74" mass="7581">MVARVLSLFFFAAGAIFLLLLAVLAGYSLTGNMYECGNGGGFCRDGLSALYIGLILLTAAVASFTIGAWIKGAG</sequence>